<keyword evidence="4 8" id="KW-0547">Nucleotide-binding</keyword>
<evidence type="ECO:0000256" key="8">
    <source>
        <dbReference type="PROSITE-ProRule" id="PRU00409"/>
    </source>
</evidence>
<dbReference type="InterPro" id="IPR011761">
    <property type="entry name" value="ATP-grasp"/>
</dbReference>
<dbReference type="PROSITE" id="PS00867">
    <property type="entry name" value="CPSASE_2"/>
    <property type="match status" value="1"/>
</dbReference>
<evidence type="ECO:0000256" key="1">
    <source>
        <dbReference type="ARBA" id="ARBA00003761"/>
    </source>
</evidence>
<dbReference type="RefSeq" id="WP_149780008.1">
    <property type="nucleotide sequence ID" value="NZ_FRCB01000006.1"/>
</dbReference>
<dbReference type="SUPFAM" id="SSF51246">
    <property type="entry name" value="Rudiment single hybrid motif"/>
    <property type="match status" value="1"/>
</dbReference>
<dbReference type="EMBL" id="FRCB01000006">
    <property type="protein sequence ID" value="SHM33568.1"/>
    <property type="molecule type" value="Genomic_DNA"/>
</dbReference>
<dbReference type="Gene3D" id="3.30.470.20">
    <property type="entry name" value="ATP-grasp fold, B domain"/>
    <property type="match status" value="1"/>
</dbReference>
<dbReference type="FunFam" id="3.30.1490.20:FF:000003">
    <property type="entry name" value="acetyl-CoA carboxylase isoform X1"/>
    <property type="match status" value="1"/>
</dbReference>
<dbReference type="SMART" id="SM00878">
    <property type="entry name" value="Biotin_carb_C"/>
    <property type="match status" value="1"/>
</dbReference>
<dbReference type="GO" id="GO:0046872">
    <property type="term" value="F:metal ion binding"/>
    <property type="evidence" value="ECO:0007669"/>
    <property type="project" value="InterPro"/>
</dbReference>
<keyword evidence="12" id="KW-1185">Reference proteome</keyword>
<evidence type="ECO:0000313" key="11">
    <source>
        <dbReference type="EMBL" id="SHM33568.1"/>
    </source>
</evidence>
<accession>A0A1M7HYU4</accession>
<dbReference type="Proteomes" id="UP000322545">
    <property type="component" value="Unassembled WGS sequence"/>
</dbReference>
<dbReference type="SUPFAM" id="SSF56059">
    <property type="entry name" value="Glutathione synthetase ATP-binding domain-like"/>
    <property type="match status" value="1"/>
</dbReference>
<evidence type="ECO:0000313" key="12">
    <source>
        <dbReference type="Proteomes" id="UP000322545"/>
    </source>
</evidence>
<comment type="catalytic activity">
    <reaction evidence="7">
        <text>N(6)-biotinyl-L-lysyl-[protein] + hydrogencarbonate + ATP = N(6)-carboxybiotinyl-L-lysyl-[protein] + ADP + phosphate + H(+)</text>
        <dbReference type="Rhea" id="RHEA:13501"/>
        <dbReference type="Rhea" id="RHEA-COMP:10505"/>
        <dbReference type="Rhea" id="RHEA-COMP:10506"/>
        <dbReference type="ChEBI" id="CHEBI:15378"/>
        <dbReference type="ChEBI" id="CHEBI:17544"/>
        <dbReference type="ChEBI" id="CHEBI:30616"/>
        <dbReference type="ChEBI" id="CHEBI:43474"/>
        <dbReference type="ChEBI" id="CHEBI:83144"/>
        <dbReference type="ChEBI" id="CHEBI:83145"/>
        <dbReference type="ChEBI" id="CHEBI:456216"/>
        <dbReference type="EC" id="6.3.4.14"/>
    </reaction>
</comment>
<protein>
    <recommendedName>
        <fullName evidence="2">biotin carboxylase</fullName>
        <ecNumber evidence="2">6.3.4.14</ecNumber>
    </recommendedName>
</protein>
<name>A0A1M7HYU4_9RHOB</name>
<evidence type="ECO:0000256" key="5">
    <source>
        <dbReference type="ARBA" id="ARBA00022840"/>
    </source>
</evidence>
<dbReference type="PROSITE" id="PS50979">
    <property type="entry name" value="BC"/>
    <property type="match status" value="1"/>
</dbReference>
<dbReference type="InterPro" id="IPR005482">
    <property type="entry name" value="Biotin_COase_C"/>
</dbReference>
<evidence type="ECO:0000259" key="10">
    <source>
        <dbReference type="PROSITE" id="PS50979"/>
    </source>
</evidence>
<evidence type="ECO:0000256" key="2">
    <source>
        <dbReference type="ARBA" id="ARBA00013263"/>
    </source>
</evidence>
<dbReference type="Pfam" id="PF00289">
    <property type="entry name" value="Biotin_carb_N"/>
    <property type="match status" value="1"/>
</dbReference>
<keyword evidence="3" id="KW-0436">Ligase</keyword>
<dbReference type="EC" id="6.3.4.14" evidence="2"/>
<sequence length="471" mass="50793">MNQSPNPTLQGARGSEAGLARVLIANRGEIALRAIRVCRDRGLSSVAVYSEADSDAPHVWAADHSVCIGPAAATKSYLSPGALVHVAKMTGCDAVYPGYGFLSENADFADLCAQNGLKFVGPSADAIRTMGDKARAREVASGLGVPVVPGSEGAFTDPAAAEAVAADVGFPMLLKAKAGGGGRGMRIVREPDAFRAQFLQASREAEAAFGDGGVYIERFFDAVRHIEIQVMGDGRGGAVAFDERDCSVQRRHQKLIEESPSPAVGPDLRARLKEAALKLTQGIAYEGAGTIEFILDVKTGEFFFIEMNTRIQVEHTVTEMRIGHDLIAMQLDIAGGAPLDPALADHVGRGHAIEFRINAENWKNGFMPSPGRLNEWLVPQGEGIRLDTAVYRGQRISPFYDSMIAKLIIWGETRDEALARSRAVLDGCRVDGVETTIGFHRRLIDHEDFLQDRVHTRWIENDMSLESLGGA</sequence>
<feature type="domain" description="ATP-grasp" evidence="9">
    <location>
        <begin position="137"/>
        <end position="335"/>
    </location>
</feature>
<feature type="domain" description="Biotin carboxylation" evidence="10">
    <location>
        <begin position="18"/>
        <end position="464"/>
    </location>
</feature>
<dbReference type="Pfam" id="PF02786">
    <property type="entry name" value="CPSase_L_D2"/>
    <property type="match status" value="1"/>
</dbReference>
<dbReference type="InterPro" id="IPR005479">
    <property type="entry name" value="CPAse_ATP-bd"/>
</dbReference>
<keyword evidence="6" id="KW-0092">Biotin</keyword>
<dbReference type="GO" id="GO:0004075">
    <property type="term" value="F:biotin carboxylase activity"/>
    <property type="evidence" value="ECO:0007669"/>
    <property type="project" value="UniProtKB-EC"/>
</dbReference>
<dbReference type="PANTHER" id="PTHR48095:SF2">
    <property type="entry name" value="BIOTIN CARBOXYLASE, CHLOROPLASTIC"/>
    <property type="match status" value="1"/>
</dbReference>
<organism evidence="11 12">
    <name type="scientific">Roseovarius litoreus</name>
    <dbReference type="NCBI Taxonomy" id="1155722"/>
    <lineage>
        <taxon>Bacteria</taxon>
        <taxon>Pseudomonadati</taxon>
        <taxon>Pseudomonadota</taxon>
        <taxon>Alphaproteobacteria</taxon>
        <taxon>Rhodobacterales</taxon>
        <taxon>Roseobacteraceae</taxon>
        <taxon>Roseovarius</taxon>
    </lineage>
</organism>
<evidence type="ECO:0000256" key="6">
    <source>
        <dbReference type="ARBA" id="ARBA00023267"/>
    </source>
</evidence>
<evidence type="ECO:0000256" key="3">
    <source>
        <dbReference type="ARBA" id="ARBA00022598"/>
    </source>
</evidence>
<dbReference type="AlphaFoldDB" id="A0A1M7HYU4"/>
<comment type="function">
    <text evidence="1">This protein is a component of the acetyl coenzyme A carboxylase complex; first, biotin carboxylase catalyzes the carboxylation of the carrier protein and then the transcarboxylase transfers the carboxyl group to form malonyl-CoA.</text>
</comment>
<evidence type="ECO:0000256" key="7">
    <source>
        <dbReference type="ARBA" id="ARBA00048600"/>
    </source>
</evidence>
<dbReference type="PANTHER" id="PTHR48095">
    <property type="entry name" value="PYRUVATE CARBOXYLASE SUBUNIT A"/>
    <property type="match status" value="1"/>
</dbReference>
<dbReference type="FunFam" id="3.40.50.20:FF:000010">
    <property type="entry name" value="Propionyl-CoA carboxylase subunit alpha"/>
    <property type="match status" value="1"/>
</dbReference>
<dbReference type="PROSITE" id="PS50975">
    <property type="entry name" value="ATP_GRASP"/>
    <property type="match status" value="1"/>
</dbReference>
<dbReference type="InterPro" id="IPR011054">
    <property type="entry name" value="Rudment_hybrid_motif"/>
</dbReference>
<keyword evidence="5 8" id="KW-0067">ATP-binding</keyword>
<evidence type="ECO:0000259" key="9">
    <source>
        <dbReference type="PROSITE" id="PS50975"/>
    </source>
</evidence>
<gene>
    <name evidence="11" type="ORF">SAMN05443432_106197</name>
</gene>
<dbReference type="InterPro" id="IPR016185">
    <property type="entry name" value="PreATP-grasp_dom_sf"/>
</dbReference>
<dbReference type="GO" id="GO:0005524">
    <property type="term" value="F:ATP binding"/>
    <property type="evidence" value="ECO:0007669"/>
    <property type="project" value="UniProtKB-UniRule"/>
</dbReference>
<dbReference type="InterPro" id="IPR011764">
    <property type="entry name" value="Biotin_carboxylation_dom"/>
</dbReference>
<dbReference type="InterPro" id="IPR005481">
    <property type="entry name" value="BC-like_N"/>
</dbReference>
<dbReference type="InterPro" id="IPR051602">
    <property type="entry name" value="ACC_Biotin_Carboxylase"/>
</dbReference>
<dbReference type="SUPFAM" id="SSF52440">
    <property type="entry name" value="PreATP-grasp domain"/>
    <property type="match status" value="1"/>
</dbReference>
<dbReference type="NCBIfam" id="NF006367">
    <property type="entry name" value="PRK08591.1"/>
    <property type="match status" value="1"/>
</dbReference>
<evidence type="ECO:0000256" key="4">
    <source>
        <dbReference type="ARBA" id="ARBA00022741"/>
    </source>
</evidence>
<dbReference type="Pfam" id="PF02785">
    <property type="entry name" value="Biotin_carb_C"/>
    <property type="match status" value="1"/>
</dbReference>
<reference evidence="11 12" key="1">
    <citation type="submission" date="2016-11" db="EMBL/GenBank/DDBJ databases">
        <authorList>
            <person name="Varghese N."/>
            <person name="Submissions S."/>
        </authorList>
    </citation>
    <scope>NUCLEOTIDE SEQUENCE [LARGE SCALE GENOMIC DNA]</scope>
    <source>
        <strain evidence="11 12">DSM 28249</strain>
    </source>
</reference>
<proteinExistence type="predicted"/>